<dbReference type="SUPFAM" id="SSF52047">
    <property type="entry name" value="RNI-like"/>
    <property type="match status" value="1"/>
</dbReference>
<evidence type="ECO:0000259" key="15">
    <source>
        <dbReference type="Pfam" id="PF08263"/>
    </source>
</evidence>
<dbReference type="Gene3D" id="3.80.10.10">
    <property type="entry name" value="Ribonuclease Inhibitor"/>
    <property type="match status" value="5"/>
</dbReference>
<dbReference type="Pfam" id="PF00560">
    <property type="entry name" value="LRR_1"/>
    <property type="match status" value="8"/>
</dbReference>
<keyword evidence="17" id="KW-1185">Reference proteome</keyword>
<reference evidence="16" key="2">
    <citation type="submission" date="2021-03" db="UniProtKB">
        <authorList>
            <consortium name="EnsemblPlants"/>
        </authorList>
    </citation>
    <scope>IDENTIFICATION</scope>
</reference>
<dbReference type="Pfam" id="PF08263">
    <property type="entry name" value="LRRNT_2"/>
    <property type="match status" value="1"/>
</dbReference>
<keyword evidence="11" id="KW-0675">Receptor</keyword>
<dbReference type="AlphaFoldDB" id="A0A803MWI4"/>
<keyword evidence="8" id="KW-0677">Repeat</keyword>
<evidence type="ECO:0000256" key="13">
    <source>
        <dbReference type="SAM" id="Phobius"/>
    </source>
</evidence>
<dbReference type="PANTHER" id="PTHR48061:SF46">
    <property type="entry name" value="LEUCINE-RICH REPEAT-CONTAINING N-TERMINAL PLANT-TYPE DOMAIN-CONTAINING PROTEIN"/>
    <property type="match status" value="1"/>
</dbReference>
<keyword evidence="9 13" id="KW-1133">Transmembrane helix</keyword>
<dbReference type="Pfam" id="PF13516">
    <property type="entry name" value="LRR_6"/>
    <property type="match status" value="1"/>
</dbReference>
<dbReference type="InterPro" id="IPR046956">
    <property type="entry name" value="RLP23-like"/>
</dbReference>
<dbReference type="InterPro" id="IPR013210">
    <property type="entry name" value="LRR_N_plant-typ"/>
</dbReference>
<dbReference type="EnsemblPlants" id="AUR62036424-RA">
    <property type="protein sequence ID" value="AUR62036424-RA:cds"/>
    <property type="gene ID" value="AUR62036424"/>
</dbReference>
<dbReference type="GO" id="GO:0005886">
    <property type="term" value="C:plasma membrane"/>
    <property type="evidence" value="ECO:0007669"/>
    <property type="project" value="UniProtKB-SubCell"/>
</dbReference>
<dbReference type="FunFam" id="3.80.10.10:FF:000041">
    <property type="entry name" value="LRR receptor-like serine/threonine-protein kinase ERECTA"/>
    <property type="match status" value="1"/>
</dbReference>
<dbReference type="GO" id="GO:0046873">
    <property type="term" value="F:metal ion transmembrane transporter activity"/>
    <property type="evidence" value="ECO:0007669"/>
    <property type="project" value="InterPro"/>
</dbReference>
<feature type="signal peptide" evidence="14">
    <location>
        <begin position="1"/>
        <end position="17"/>
    </location>
</feature>
<evidence type="ECO:0000256" key="7">
    <source>
        <dbReference type="ARBA" id="ARBA00022729"/>
    </source>
</evidence>
<feature type="transmembrane region" description="Helical" evidence="13">
    <location>
        <begin position="1055"/>
        <end position="1074"/>
    </location>
</feature>
<evidence type="ECO:0000256" key="5">
    <source>
        <dbReference type="ARBA" id="ARBA00022614"/>
    </source>
</evidence>
<feature type="chain" id="PRO_5031486852" description="Leucine-rich repeat-containing N-terminal plant-type domain-containing protein" evidence="14">
    <location>
        <begin position="18"/>
        <end position="1076"/>
    </location>
</feature>
<dbReference type="OMA" id="ICHPNTH"/>
<evidence type="ECO:0000256" key="1">
    <source>
        <dbReference type="ARBA" id="ARBA00004141"/>
    </source>
</evidence>
<evidence type="ECO:0000256" key="6">
    <source>
        <dbReference type="ARBA" id="ARBA00022692"/>
    </source>
</evidence>
<keyword evidence="6 13" id="KW-0812">Transmembrane</keyword>
<evidence type="ECO:0000256" key="10">
    <source>
        <dbReference type="ARBA" id="ARBA00023136"/>
    </source>
</evidence>
<dbReference type="InterPro" id="IPR001611">
    <property type="entry name" value="Leu-rich_rpt"/>
</dbReference>
<reference evidence="16" key="1">
    <citation type="journal article" date="2017" name="Nature">
        <title>The genome of Chenopodium quinoa.</title>
        <authorList>
            <person name="Jarvis D.E."/>
            <person name="Ho Y.S."/>
            <person name="Lightfoot D.J."/>
            <person name="Schmoeckel S.M."/>
            <person name="Li B."/>
            <person name="Borm T.J.A."/>
            <person name="Ohyanagi H."/>
            <person name="Mineta K."/>
            <person name="Michell C.T."/>
            <person name="Saber N."/>
            <person name="Kharbatia N.M."/>
            <person name="Rupper R.R."/>
            <person name="Sharp A.R."/>
            <person name="Dally N."/>
            <person name="Boughton B.A."/>
            <person name="Woo Y.H."/>
            <person name="Gao G."/>
            <person name="Schijlen E.G.W.M."/>
            <person name="Guo X."/>
            <person name="Momin A.A."/>
            <person name="Negrao S."/>
            <person name="Al-Babili S."/>
            <person name="Gehring C."/>
            <person name="Roessner U."/>
            <person name="Jung C."/>
            <person name="Murphy K."/>
            <person name="Arold S.T."/>
            <person name="Gojobori T."/>
            <person name="van der Linden C.G."/>
            <person name="van Loo E.N."/>
            <person name="Jellen E.N."/>
            <person name="Maughan P.J."/>
            <person name="Tester M."/>
        </authorList>
    </citation>
    <scope>NUCLEOTIDE SEQUENCE [LARGE SCALE GENOMIC DNA]</scope>
    <source>
        <strain evidence="16">cv. PI 614886</strain>
    </source>
</reference>
<feature type="transmembrane region" description="Helical" evidence="13">
    <location>
        <begin position="1017"/>
        <end position="1035"/>
    </location>
</feature>
<dbReference type="InterPro" id="IPR003689">
    <property type="entry name" value="ZIP"/>
</dbReference>
<dbReference type="FunFam" id="3.80.10.10:FF:000213">
    <property type="entry name" value="Tyrosine-sulfated glycopeptide receptor 1"/>
    <property type="match status" value="1"/>
</dbReference>
<dbReference type="Pfam" id="PF13855">
    <property type="entry name" value="LRR_8"/>
    <property type="match status" value="1"/>
</dbReference>
<feature type="transmembrane region" description="Helical" evidence="13">
    <location>
        <begin position="986"/>
        <end position="1005"/>
    </location>
</feature>
<evidence type="ECO:0000256" key="2">
    <source>
        <dbReference type="ARBA" id="ARBA00004251"/>
    </source>
</evidence>
<keyword evidence="10 13" id="KW-0472">Membrane</keyword>
<proteinExistence type="inferred from homology"/>
<feature type="transmembrane region" description="Helical" evidence="13">
    <location>
        <begin position="954"/>
        <end position="974"/>
    </location>
</feature>
<keyword evidence="5" id="KW-0433">Leucine-rich repeat</keyword>
<dbReference type="InterPro" id="IPR003591">
    <property type="entry name" value="Leu-rich_rpt_typical-subtyp"/>
</dbReference>
<dbReference type="SUPFAM" id="SSF52058">
    <property type="entry name" value="L domain-like"/>
    <property type="match status" value="2"/>
</dbReference>
<evidence type="ECO:0000313" key="16">
    <source>
        <dbReference type="EnsemblPlants" id="AUR62036424-RA:cds"/>
    </source>
</evidence>
<comment type="similarity">
    <text evidence="3">Belongs to the RLP family.</text>
</comment>
<dbReference type="PANTHER" id="PTHR48061">
    <property type="entry name" value="LEUCINE-RICH REPEAT RECEPTOR PROTEIN KINASE EMS1-LIKE-RELATED"/>
    <property type="match status" value="1"/>
</dbReference>
<name>A0A803MWI4_CHEQI</name>
<comment type="subcellular location">
    <subcellularLocation>
        <location evidence="2">Cell membrane</location>
        <topology evidence="2">Single-pass type I membrane protein</topology>
    </subcellularLocation>
    <subcellularLocation>
        <location evidence="1">Membrane</location>
        <topology evidence="1">Multi-pass membrane protein</topology>
    </subcellularLocation>
</comment>
<organism evidence="16 17">
    <name type="scientific">Chenopodium quinoa</name>
    <name type="common">Quinoa</name>
    <dbReference type="NCBI Taxonomy" id="63459"/>
    <lineage>
        <taxon>Eukaryota</taxon>
        <taxon>Viridiplantae</taxon>
        <taxon>Streptophyta</taxon>
        <taxon>Embryophyta</taxon>
        <taxon>Tracheophyta</taxon>
        <taxon>Spermatophyta</taxon>
        <taxon>Magnoliopsida</taxon>
        <taxon>eudicotyledons</taxon>
        <taxon>Gunneridae</taxon>
        <taxon>Pentapetalae</taxon>
        <taxon>Caryophyllales</taxon>
        <taxon>Chenopodiaceae</taxon>
        <taxon>Chenopodioideae</taxon>
        <taxon>Atripliceae</taxon>
        <taxon>Chenopodium</taxon>
    </lineage>
</organism>
<dbReference type="Proteomes" id="UP000596660">
    <property type="component" value="Unplaced"/>
</dbReference>
<accession>A0A803MWI4</accession>
<keyword evidence="4" id="KW-1003">Cell membrane</keyword>
<protein>
    <recommendedName>
        <fullName evidence="15">Leucine-rich repeat-containing N-terminal plant-type domain-containing protein</fullName>
    </recommendedName>
</protein>
<evidence type="ECO:0000256" key="11">
    <source>
        <dbReference type="ARBA" id="ARBA00023170"/>
    </source>
</evidence>
<evidence type="ECO:0000256" key="9">
    <source>
        <dbReference type="ARBA" id="ARBA00022989"/>
    </source>
</evidence>
<dbReference type="Gramene" id="AUR62036424-RA">
    <property type="protein sequence ID" value="AUR62036424-RA:cds"/>
    <property type="gene ID" value="AUR62036424"/>
</dbReference>
<evidence type="ECO:0000256" key="3">
    <source>
        <dbReference type="ARBA" id="ARBA00009592"/>
    </source>
</evidence>
<dbReference type="InterPro" id="IPR032675">
    <property type="entry name" value="LRR_dom_sf"/>
</dbReference>
<evidence type="ECO:0000256" key="14">
    <source>
        <dbReference type="SAM" id="SignalP"/>
    </source>
</evidence>
<keyword evidence="12" id="KW-0325">Glycoprotein</keyword>
<evidence type="ECO:0000256" key="4">
    <source>
        <dbReference type="ARBA" id="ARBA00022475"/>
    </source>
</evidence>
<evidence type="ECO:0000256" key="8">
    <source>
        <dbReference type="ARBA" id="ARBA00022737"/>
    </source>
</evidence>
<dbReference type="PRINTS" id="PR00019">
    <property type="entry name" value="LEURICHRPT"/>
</dbReference>
<dbReference type="SMART" id="SM00369">
    <property type="entry name" value="LRR_TYP"/>
    <property type="match status" value="5"/>
</dbReference>
<evidence type="ECO:0000313" key="17">
    <source>
        <dbReference type="Proteomes" id="UP000596660"/>
    </source>
</evidence>
<evidence type="ECO:0000256" key="12">
    <source>
        <dbReference type="ARBA" id="ARBA00023180"/>
    </source>
</evidence>
<keyword evidence="7 14" id="KW-0732">Signal</keyword>
<dbReference type="Pfam" id="PF02535">
    <property type="entry name" value="Zip"/>
    <property type="match status" value="1"/>
</dbReference>
<feature type="transmembrane region" description="Helical" evidence="13">
    <location>
        <begin position="924"/>
        <end position="942"/>
    </location>
</feature>
<feature type="domain" description="Leucine-rich repeat-containing N-terminal plant-type" evidence="15">
    <location>
        <begin position="40"/>
        <end position="78"/>
    </location>
</feature>
<sequence length="1076" mass="119465">MALLLLCFFFLLYHTLTFVPVSSSFDFSNTSSSSHFKCHNDNYYALLRFKESFVSDSMGATSSWQRNTDCCEWQGIKCHPTNFRVIALDISNGRIIGSGIESNNTLFDLDHLKSLNLAYNSFLSSLISPKFAQFSSLKHLNLSGSFFSGEVPLEIGQLSKLRTLDLSWNSLQMPSFKTIISNLTELRRLDLGDTTFDSMVFPSITNLSSLTYLNLRSCQLEEELPIDILNLPNLEYLDVGVNNDVYSNFALYNWTSPLQYLDLSFVNFSSKLPSSPGHAQYNLLRVLRLPGCGFHGPVPAWVWNILRLEVVVLVNNHLTRVLGEYLLSITSPTLEYLDLRSNKFTGNVNLYDIFSNLPRLMGLLLSDNALSVSTIGTDTRVDLTAFPWPEISVLALSSCNLTEFPELLQNQTYLQDLDLSKNNIRGEIPQWIWIFQVGNNILECIDLSHNFLTGSLVNLPWNNLLFIDVSSNLLHGPLPLPSVTTFWFATSNNNFTGPINPSICTLTSLTLLDLSNNSLGGEFPHCLGNVGDDFVVLNLGSNNIHGSLPSTFSKCSSLQFLDLSSNLLQGDEFPYWLHTLPQIQVLDMSSNRLIGSITDSKAEHSLFSMLQILDLSGNNFRGKIPATYIRSFRAMMNISVYSGSSSPKYMRAPVSNSLRDGYNYSIVLSFNGVDRRYEKIITTLETLDLSNNDFSGEIPDCIGQLVSIHGLNLSHNRLIGHLPSSLGNLKLLNSMDLSDNMFTGKIPEEFGSLTFLGVFNVSDNQLVGPIPHVNNFNTFSEDSYRGNLGLYGFPLSNRGGDELLKPEEDESDDSNEDDFRDEGGLLSEWEIILMGYGCGTFVGMAWGYYMLSIGKPFWLAKLVFMMELAALQFSERHFGRRRRKGLPNQKFNQHTNSANHSEASHSANHFANARLATASSLGDTILLITALCFHSVFEGIAIGVSETKADAWKALWTISLHKIFAAIAMAIALLRMIPDRPLLSCASYAFAFAISSPIGVAIGIIIDQTAQGAVADWIFAISMGIACGVFVYVSINHLLAKGYTPCNKVEGNTPLYRFLAVVLGVGVIVVVMIWDT</sequence>